<evidence type="ECO:0000256" key="1">
    <source>
        <dbReference type="SAM" id="Phobius"/>
    </source>
</evidence>
<feature type="transmembrane region" description="Helical" evidence="1">
    <location>
        <begin position="59"/>
        <end position="83"/>
    </location>
</feature>
<proteinExistence type="predicted"/>
<evidence type="ECO:0000313" key="3">
    <source>
        <dbReference type="Proteomes" id="UP001285835"/>
    </source>
</evidence>
<keyword evidence="1" id="KW-1133">Transmembrane helix</keyword>
<organism evidence="2 3">
    <name type="scientific">Aeromonas media</name>
    <dbReference type="NCBI Taxonomy" id="651"/>
    <lineage>
        <taxon>Bacteria</taxon>
        <taxon>Pseudomonadati</taxon>
        <taxon>Pseudomonadota</taxon>
        <taxon>Gammaproteobacteria</taxon>
        <taxon>Aeromonadales</taxon>
        <taxon>Aeromonadaceae</taxon>
        <taxon>Aeromonas</taxon>
    </lineage>
</organism>
<dbReference type="AlphaFoldDB" id="A0AAP6GDE4"/>
<name>A0AAP6GDE4_AERME</name>
<keyword evidence="1" id="KW-0812">Transmembrane</keyword>
<dbReference type="EMBL" id="JAWZXF010000016">
    <property type="protein sequence ID" value="MDX7923242.1"/>
    <property type="molecule type" value="Genomic_DNA"/>
</dbReference>
<feature type="transmembrane region" description="Helical" evidence="1">
    <location>
        <begin position="158"/>
        <end position="177"/>
    </location>
</feature>
<dbReference type="Proteomes" id="UP001285835">
    <property type="component" value="Unassembled WGS sequence"/>
</dbReference>
<reference evidence="2" key="1">
    <citation type="submission" date="2023-11" db="EMBL/GenBank/DDBJ databases">
        <title>WGS of Aeromonas in Northern Israel.</title>
        <authorList>
            <person name="Hershko Y."/>
        </authorList>
    </citation>
    <scope>NUCLEOTIDE SEQUENCE</scope>
    <source>
        <strain evidence="2">02297</strain>
    </source>
</reference>
<keyword evidence="1" id="KW-0472">Membrane</keyword>
<feature type="transmembrane region" description="Helical" evidence="1">
    <location>
        <begin position="30"/>
        <end position="47"/>
    </location>
</feature>
<gene>
    <name evidence="2" type="ORF">SJS82_15060</name>
</gene>
<protein>
    <submittedName>
        <fullName evidence="2">Uncharacterized protein</fullName>
    </submittedName>
</protein>
<comment type="caution">
    <text evidence="2">The sequence shown here is derived from an EMBL/GenBank/DDBJ whole genome shotgun (WGS) entry which is preliminary data.</text>
</comment>
<accession>A0AAP6GDE4</accession>
<dbReference type="RefSeq" id="WP_319917550.1">
    <property type="nucleotide sequence ID" value="NZ_JAWZXF010000016.1"/>
</dbReference>
<sequence length="204" mass="24268">MTKEEYLDFNKVLYERELESRDRILSRTNIPIAILTAYIGALIYIIQKINIDVMLEPSYYSLFFTLILYFTIVPLIASIWFMINVFGGVDGHSYMMIPTSKVIDEYKIKLDVHYREYEGVSQIEFYKYLLSEYQKCASENAKTNDHRSKELQRCTAQSFYVILPLCMLFLLFSFSPLNKENERDVSRKLNVNERCELIFYRDKE</sequence>
<evidence type="ECO:0000313" key="2">
    <source>
        <dbReference type="EMBL" id="MDX7923242.1"/>
    </source>
</evidence>